<dbReference type="AlphaFoldDB" id="A0AAW3V5R5"/>
<dbReference type="KEGG" id="bfn:OI25_8242"/>
<sequence>MTGWTRMLDRQKHTLAAWANQRGQTTWPAAIMPG</sequence>
<name>A0AAW3V5R5_9BURK</name>
<reference evidence="1 3" key="1">
    <citation type="journal article" date="2015" name="Genome Announc.">
        <title>Complete genome sequences for 59 burkholderia isolates, both pathogenic and near neighbor.</title>
        <authorList>
            <person name="Johnson S.L."/>
            <person name="Bishop-Lilly K.A."/>
            <person name="Ladner J.T."/>
            <person name="Daligault H.E."/>
            <person name="Davenport K.W."/>
            <person name="Jaissle J."/>
            <person name="Frey K.G."/>
            <person name="Koroleva G.I."/>
            <person name="Bruce D.C."/>
            <person name="Coyne S.R."/>
            <person name="Broomall S.M."/>
            <person name="Li P.E."/>
            <person name="Teshima H."/>
            <person name="Gibbons H.S."/>
            <person name="Palacios G.F."/>
            <person name="Rosenzweig C.N."/>
            <person name="Redden C.L."/>
            <person name="Xu Y."/>
            <person name="Minogue T.D."/>
            <person name="Chain P.S."/>
        </authorList>
    </citation>
    <scope>NUCLEOTIDE SEQUENCE [LARGE SCALE GENOMIC DNA]</scope>
    <source>
        <strain evidence="1 3">ATCC BAA-463</strain>
        <plasmid evidence="1 3">pBIL</plasmid>
    </source>
</reference>
<accession>A0AAW3V5R5</accession>
<evidence type="ECO:0000313" key="1">
    <source>
        <dbReference type="EMBL" id="AJZ56455.1"/>
    </source>
</evidence>
<keyword evidence="1" id="KW-0614">Plasmid</keyword>
<evidence type="ECO:0008006" key="5">
    <source>
        <dbReference type="Google" id="ProtNLM"/>
    </source>
</evidence>
<organism evidence="2 4">
    <name type="scientific">Paraburkholderia fungorum</name>
    <dbReference type="NCBI Taxonomy" id="134537"/>
    <lineage>
        <taxon>Bacteria</taxon>
        <taxon>Pseudomonadati</taxon>
        <taxon>Pseudomonadota</taxon>
        <taxon>Betaproteobacteria</taxon>
        <taxon>Burkholderiales</taxon>
        <taxon>Burkholderiaceae</taxon>
        <taxon>Paraburkholderia</taxon>
    </lineage>
</organism>
<geneLocation type="plasmid" evidence="1 3">
    <name>pBIL</name>
</geneLocation>
<dbReference type="EMBL" id="CP010024">
    <property type="protein sequence ID" value="AJZ56455.1"/>
    <property type="molecule type" value="Genomic_DNA"/>
</dbReference>
<dbReference type="Proteomes" id="UP000032614">
    <property type="component" value="Plasmid pBIL"/>
</dbReference>
<evidence type="ECO:0000313" key="4">
    <source>
        <dbReference type="Proteomes" id="UP000518681"/>
    </source>
</evidence>
<evidence type="ECO:0000313" key="3">
    <source>
        <dbReference type="Proteomes" id="UP000032614"/>
    </source>
</evidence>
<gene>
    <name evidence="2" type="ORF">GGD69_005876</name>
    <name evidence="1" type="ORF">OI25_8242</name>
</gene>
<proteinExistence type="predicted"/>
<reference evidence="2 4" key="2">
    <citation type="submission" date="2020-08" db="EMBL/GenBank/DDBJ databases">
        <title>Genomic Encyclopedia of Type Strains, Phase IV (KMG-V): Genome sequencing to study the core and pangenomes of soil and plant-associated prokaryotes.</title>
        <authorList>
            <person name="Whitman W."/>
        </authorList>
    </citation>
    <scope>NUCLEOTIDE SEQUENCE [LARGE SCALE GENOMIC DNA]</scope>
    <source>
        <strain evidence="2 4">SEMIA 4013</strain>
    </source>
</reference>
<protein>
    <recommendedName>
        <fullName evidence="5">Transposase</fullName>
    </recommendedName>
</protein>
<dbReference type="Proteomes" id="UP000518681">
    <property type="component" value="Unassembled WGS sequence"/>
</dbReference>
<dbReference type="EMBL" id="JACIIK010000011">
    <property type="protein sequence ID" value="MBB6204982.1"/>
    <property type="molecule type" value="Genomic_DNA"/>
</dbReference>
<evidence type="ECO:0000313" key="2">
    <source>
        <dbReference type="EMBL" id="MBB6204982.1"/>
    </source>
</evidence>